<dbReference type="Proteomes" id="UP000060778">
    <property type="component" value="Chromosome"/>
</dbReference>
<dbReference type="Gene3D" id="3.40.920.10">
    <property type="entry name" value="Pyruvate-ferredoxin oxidoreductase, PFOR, domain III"/>
    <property type="match status" value="1"/>
</dbReference>
<dbReference type="OrthoDB" id="53326at2157"/>
<feature type="domain" description="Pyruvate/ketoisovalerate oxidoreductase catalytic" evidence="2">
    <location>
        <begin position="12"/>
        <end position="170"/>
    </location>
</feature>
<reference evidence="3 4" key="1">
    <citation type="submission" date="2013-11" db="EMBL/GenBank/DDBJ databases">
        <title>Comparative genomics of Ignicoccus.</title>
        <authorList>
            <person name="Podar M."/>
        </authorList>
    </citation>
    <scope>NUCLEOTIDE SEQUENCE [LARGE SCALE GENOMIC DNA]</scope>
    <source>
        <strain evidence="3 4">DSM 13165</strain>
    </source>
</reference>
<dbReference type="AlphaFoldDB" id="A0A0U3F2P4"/>
<dbReference type="InterPro" id="IPR002869">
    <property type="entry name" value="Pyrv_flavodox_OxRed_cen"/>
</dbReference>
<dbReference type="PANTHER" id="PTHR42730">
    <property type="entry name" value="2-OXOGLUTARATE SYNTHASE SUBUNIT KORC"/>
    <property type="match status" value="1"/>
</dbReference>
<evidence type="ECO:0000259" key="2">
    <source>
        <dbReference type="Pfam" id="PF01558"/>
    </source>
</evidence>
<dbReference type="GO" id="GO:0016903">
    <property type="term" value="F:oxidoreductase activity, acting on the aldehyde or oxo group of donors"/>
    <property type="evidence" value="ECO:0007669"/>
    <property type="project" value="InterPro"/>
</dbReference>
<dbReference type="STRING" id="940295.EYM_04805"/>
<organism evidence="3 4">
    <name type="scientific">Ignicoccus islandicus DSM 13165</name>
    <dbReference type="NCBI Taxonomy" id="940295"/>
    <lineage>
        <taxon>Archaea</taxon>
        <taxon>Thermoproteota</taxon>
        <taxon>Thermoprotei</taxon>
        <taxon>Desulfurococcales</taxon>
        <taxon>Desulfurococcaceae</taxon>
        <taxon>Ignicoccus</taxon>
    </lineage>
</organism>
<dbReference type="KEGG" id="iis:EYM_04805"/>
<accession>A0A0U3F2P4</accession>
<name>A0A0U3F2P4_9CREN</name>
<gene>
    <name evidence="3" type="ORF">EYM_04805</name>
</gene>
<keyword evidence="1" id="KW-0560">Oxidoreductase</keyword>
<evidence type="ECO:0000313" key="4">
    <source>
        <dbReference type="Proteomes" id="UP000060778"/>
    </source>
</evidence>
<keyword evidence="4" id="KW-1185">Reference proteome</keyword>
<dbReference type="EMBL" id="CP006867">
    <property type="protein sequence ID" value="ALU11797.1"/>
    <property type="molecule type" value="Genomic_DNA"/>
</dbReference>
<protein>
    <submittedName>
        <fullName evidence="3">2-oxoglutarate ferredoxin oxidoreductase subunit gamma</fullName>
    </submittedName>
</protein>
<dbReference type="Pfam" id="PF01558">
    <property type="entry name" value="POR"/>
    <property type="match status" value="1"/>
</dbReference>
<dbReference type="SUPFAM" id="SSF53323">
    <property type="entry name" value="Pyruvate-ferredoxin oxidoreductase, PFOR, domain III"/>
    <property type="match status" value="1"/>
</dbReference>
<dbReference type="RefSeq" id="WP_075049895.1">
    <property type="nucleotide sequence ID" value="NZ_CP006867.1"/>
</dbReference>
<evidence type="ECO:0000256" key="1">
    <source>
        <dbReference type="ARBA" id="ARBA00023002"/>
    </source>
</evidence>
<dbReference type="PANTHER" id="PTHR42730:SF1">
    <property type="entry name" value="2-OXOGLUTARATE SYNTHASE SUBUNIT KORC"/>
    <property type="match status" value="1"/>
</dbReference>
<dbReference type="InterPro" id="IPR052554">
    <property type="entry name" value="2-oxoglutarate_synth_KorC"/>
</dbReference>
<dbReference type="InterPro" id="IPR019752">
    <property type="entry name" value="Pyrv/ketoisovalerate_OxRed_cat"/>
</dbReference>
<dbReference type="GeneID" id="30680349"/>
<proteinExistence type="predicted"/>
<evidence type="ECO:0000313" key="3">
    <source>
        <dbReference type="EMBL" id="ALU11797.1"/>
    </source>
</evidence>
<sequence>MTVVDVRITGIGGQGILTMAKILGSALVREGKYATLIQNFDTFISGGESTADMRISDYPIEYPVFEKADITVFMAKKTYPRYIRKVKDGGIVVLNSDVIDEEPIGNFQVVKVPASSIARRLGNVRASNMVMLGALVSKLSLVNPEIVKELIKEKFGQKAELNLKAFEEGMKIGRMI</sequence>